<dbReference type="InterPro" id="IPR044399">
    <property type="entry name" value="Mb-like_M"/>
</dbReference>
<protein>
    <submittedName>
        <fullName evidence="2">Uncharacterized protein</fullName>
    </submittedName>
</protein>
<feature type="transmembrane region" description="Helical" evidence="1">
    <location>
        <begin position="83"/>
        <end position="104"/>
    </location>
</feature>
<dbReference type="Proteomes" id="UP001178507">
    <property type="component" value="Unassembled WGS sequence"/>
</dbReference>
<dbReference type="SUPFAM" id="SSF46458">
    <property type="entry name" value="Globin-like"/>
    <property type="match status" value="1"/>
</dbReference>
<keyword evidence="1" id="KW-0472">Membrane</keyword>
<dbReference type="SUPFAM" id="SSF47473">
    <property type="entry name" value="EF-hand"/>
    <property type="match status" value="1"/>
</dbReference>
<dbReference type="InterPro" id="IPR011992">
    <property type="entry name" value="EF-hand-dom_pair"/>
</dbReference>
<organism evidence="2 3">
    <name type="scientific">Effrenium voratum</name>
    <dbReference type="NCBI Taxonomy" id="2562239"/>
    <lineage>
        <taxon>Eukaryota</taxon>
        <taxon>Sar</taxon>
        <taxon>Alveolata</taxon>
        <taxon>Dinophyceae</taxon>
        <taxon>Suessiales</taxon>
        <taxon>Symbiodiniaceae</taxon>
        <taxon>Effrenium</taxon>
    </lineage>
</organism>
<dbReference type="AlphaFoldDB" id="A0AA36ITJ3"/>
<evidence type="ECO:0000313" key="2">
    <source>
        <dbReference type="EMBL" id="CAJ1392630.1"/>
    </source>
</evidence>
<reference evidence="2" key="1">
    <citation type="submission" date="2023-08" db="EMBL/GenBank/DDBJ databases">
        <authorList>
            <person name="Chen Y."/>
            <person name="Shah S."/>
            <person name="Dougan E. K."/>
            <person name="Thang M."/>
            <person name="Chan C."/>
        </authorList>
    </citation>
    <scope>NUCLEOTIDE SEQUENCE</scope>
</reference>
<keyword evidence="1" id="KW-0812">Transmembrane</keyword>
<feature type="transmembrane region" description="Helical" evidence="1">
    <location>
        <begin position="55"/>
        <end position="76"/>
    </location>
</feature>
<dbReference type="GO" id="GO:0019825">
    <property type="term" value="F:oxygen binding"/>
    <property type="evidence" value="ECO:0007669"/>
    <property type="project" value="InterPro"/>
</dbReference>
<dbReference type="CDD" id="cd01040">
    <property type="entry name" value="Mb-like"/>
    <property type="match status" value="1"/>
</dbReference>
<proteinExistence type="predicted"/>
<accession>A0AA36ITJ3</accession>
<evidence type="ECO:0000256" key="1">
    <source>
        <dbReference type="SAM" id="Phobius"/>
    </source>
</evidence>
<keyword evidence="3" id="KW-1185">Reference proteome</keyword>
<dbReference type="EMBL" id="CAUJNA010002369">
    <property type="protein sequence ID" value="CAJ1392630.1"/>
    <property type="molecule type" value="Genomic_DNA"/>
</dbReference>
<dbReference type="Gene3D" id="1.10.490.10">
    <property type="entry name" value="Globins"/>
    <property type="match status" value="1"/>
</dbReference>
<sequence>MLSKHGQWLSEQQWPMLLATVLALALNAGEHFGIFGRMVQAPGVHGPVLMWEPTALSWTMTGLTSLSFSLAILCMMTRVHSQLLWLTLKSFDPWAIFACMGRAWLARLFAGLPELKRRREREAVHMIDLVVMMQYAALLVLAEAADVPKRVKSLLVAICMLHTMLLALCTKYYEMPNWDPGVELTILFFPPMSPRSQFVSSLECIIVLLAKAAVSVVLQKNAFMFLRCHYEFCTDQLDATFARLAMTDPSNIQYGDFRAVLLEWGVTEGHIFSGFNYLDHDSSGKVSLRRFRECLSDLFAEFPDASSSSLLARFCQDCYSQASHITSLDSMMSIVFSHWRRIKLDQFGTMMYQILTQDQAIAKVFQRDRTHTQALLFSAFTAVALSRLEERDYVVIETQMIELGLRHKAYGVRPTFLGLFELALMETINHQVNGLSLRGELAWAMIWGHYVVLPLLHGLVDIETLKPQIYDHVHDLLSLTHEERFLTVLTKNMHHVPTGSWKVSCAEEGEHIETMLQLTKQILLDLQGPCPFTAGQRLNQDFKWDRILPRDLLRFSYAMAETFREILGAAYTSTLDTEWAVFMHAEVLEVLLLSPYLQSQKVLEEWAFQLGDSVVRGESWDALLLLAHCDMEFAELGFARLNADSGMNPTIGLQHIGIPAERCKCGAPFSTLRF</sequence>
<evidence type="ECO:0000313" key="3">
    <source>
        <dbReference type="Proteomes" id="UP001178507"/>
    </source>
</evidence>
<gene>
    <name evidence="2" type="ORF">EVOR1521_LOCUS17680</name>
</gene>
<comment type="caution">
    <text evidence="2">The sequence shown here is derived from an EMBL/GenBank/DDBJ whole genome shotgun (WGS) entry which is preliminary data.</text>
</comment>
<dbReference type="InterPro" id="IPR009050">
    <property type="entry name" value="Globin-like_sf"/>
</dbReference>
<name>A0AA36ITJ3_9DINO</name>
<dbReference type="GO" id="GO:0020037">
    <property type="term" value="F:heme binding"/>
    <property type="evidence" value="ECO:0007669"/>
    <property type="project" value="InterPro"/>
</dbReference>
<dbReference type="InterPro" id="IPR012292">
    <property type="entry name" value="Globin/Proto"/>
</dbReference>
<keyword evidence="1" id="KW-1133">Transmembrane helix</keyword>
<feature type="transmembrane region" description="Helical" evidence="1">
    <location>
        <begin position="14"/>
        <end position="35"/>
    </location>
</feature>